<dbReference type="Proteomes" id="UP001187531">
    <property type="component" value="Unassembled WGS sequence"/>
</dbReference>
<comment type="similarity">
    <text evidence="1">Belongs to the carnitine/choline acetyltransferase family.</text>
</comment>
<organism evidence="6 7">
    <name type="scientific">Artemia franciscana</name>
    <name type="common">Brine shrimp</name>
    <name type="synonym">Artemia sanfranciscana</name>
    <dbReference type="NCBI Taxonomy" id="6661"/>
    <lineage>
        <taxon>Eukaryota</taxon>
        <taxon>Metazoa</taxon>
        <taxon>Ecdysozoa</taxon>
        <taxon>Arthropoda</taxon>
        <taxon>Crustacea</taxon>
        <taxon>Branchiopoda</taxon>
        <taxon>Anostraca</taxon>
        <taxon>Artemiidae</taxon>
        <taxon>Artemia</taxon>
    </lineage>
</organism>
<keyword evidence="7" id="KW-1185">Reference proteome</keyword>
<dbReference type="SUPFAM" id="SSF52777">
    <property type="entry name" value="CoA-dependent acyltransferases"/>
    <property type="match status" value="2"/>
</dbReference>
<sequence length="586" mass="68125">MDYSRYYSSLKPLLSLQERKHVKLLLEDFERGSGKHLQRLLLLKANHQKNWLEKWWLDYAYLSIRTPLPGIMNITATLPFHHNIWPPEEGRKFEYAGKTLALIFEFWELLRQERLKPDVSKKKRMFSMDQFRRLFSTTRLPGKDMDQLLCLWKTASEGNAPNHVAIFCRGHIFIATPFNERNELICWQQWEKLLRNIQREASSFAYGPGIGCLTSDYRDRWYNNRETLRSICPINQKNLELIESAVLAVSIDEDRPRSESECIRYLLAGNPMNRWADKSTTLVCFASGWVGMTSDHTPFDAMCSVLCTYFAYEYLKLQPEKLEKLYNSHEPPIFRQLEFIVDERVTEAVILAKKVGDEMLADILLEKRPFGHYGKSFISKFKLHPDAYVQMAMQLAYYRLHNKPAPTYETATTREFYHGRTETVRSCTDEAIKWVKAMDDDSIKLPEKVRQLRIAVDLHVTNMENCKQMQGCDRHLFGLYMIALENQLPIHPIFTDSSWTKSGGGGNFILSSSLVGYSPVSGGTTAMCENGYGVFYSIENERINISASSWKRSKETNAFRYWQNLENALLDMKKLLTDSKKFASKL</sequence>
<name>A0AA88ID12_ARTSF</name>
<evidence type="ECO:0000256" key="2">
    <source>
        <dbReference type="ARBA" id="ARBA00022679"/>
    </source>
</evidence>
<feature type="domain" description="Choline/carnitine acyltransferase" evidence="5">
    <location>
        <begin position="4"/>
        <end position="566"/>
    </location>
</feature>
<dbReference type="GO" id="GO:0005777">
    <property type="term" value="C:peroxisome"/>
    <property type="evidence" value="ECO:0007669"/>
    <property type="project" value="TreeGrafter"/>
</dbReference>
<evidence type="ECO:0000313" key="6">
    <source>
        <dbReference type="EMBL" id="KAK2726998.1"/>
    </source>
</evidence>
<evidence type="ECO:0000256" key="4">
    <source>
        <dbReference type="PIRSR" id="PIRSR600542-1"/>
    </source>
</evidence>
<dbReference type="Gene3D" id="3.30.559.10">
    <property type="entry name" value="Chloramphenicol acetyltransferase-like domain"/>
    <property type="match status" value="1"/>
</dbReference>
<reference evidence="6" key="1">
    <citation type="submission" date="2023-07" db="EMBL/GenBank/DDBJ databases">
        <title>Chromosome-level genome assembly of Artemia franciscana.</title>
        <authorList>
            <person name="Jo E."/>
        </authorList>
    </citation>
    <scope>NUCLEOTIDE SEQUENCE</scope>
    <source>
        <tissue evidence="6">Whole body</tissue>
    </source>
</reference>
<accession>A0AA88ID12</accession>
<proteinExistence type="inferred from homology"/>
<dbReference type="Gene3D" id="3.30.559.70">
    <property type="entry name" value="Choline/Carnitine o-acyltransferase, domain 2"/>
    <property type="match status" value="1"/>
</dbReference>
<dbReference type="PANTHER" id="PTHR22589:SF67">
    <property type="entry name" value="PEROXISOMAL CARNITINE O-OCTANOYLTRANSFERASE"/>
    <property type="match status" value="1"/>
</dbReference>
<protein>
    <recommendedName>
        <fullName evidence="5">Choline/carnitine acyltransferase domain-containing protein</fullName>
    </recommendedName>
</protein>
<gene>
    <name evidence="6" type="ORF">QYM36_007743</name>
</gene>
<keyword evidence="2" id="KW-0808">Transferase</keyword>
<dbReference type="InterPro" id="IPR039551">
    <property type="entry name" value="Cho/carn_acyl_trans"/>
</dbReference>
<keyword evidence="3" id="KW-0012">Acyltransferase</keyword>
<dbReference type="Pfam" id="PF00755">
    <property type="entry name" value="Carn_acyltransf"/>
    <property type="match status" value="1"/>
</dbReference>
<evidence type="ECO:0000256" key="1">
    <source>
        <dbReference type="ARBA" id="ARBA00005232"/>
    </source>
</evidence>
<dbReference type="EMBL" id="JAVRJZ010000001">
    <property type="protein sequence ID" value="KAK2726998.1"/>
    <property type="molecule type" value="Genomic_DNA"/>
</dbReference>
<dbReference type="InterPro" id="IPR042231">
    <property type="entry name" value="Cho/carn_acyl_trans_2"/>
</dbReference>
<dbReference type="PANTHER" id="PTHR22589">
    <property type="entry name" value="CARNITINE O-ACYLTRANSFERASE"/>
    <property type="match status" value="1"/>
</dbReference>
<evidence type="ECO:0000259" key="5">
    <source>
        <dbReference type="Pfam" id="PF00755"/>
    </source>
</evidence>
<evidence type="ECO:0000313" key="7">
    <source>
        <dbReference type="Proteomes" id="UP001187531"/>
    </source>
</evidence>
<dbReference type="InterPro" id="IPR000542">
    <property type="entry name" value="Carn_acyl_trans"/>
</dbReference>
<dbReference type="AlphaFoldDB" id="A0AA88ID12"/>
<feature type="active site" description="Proton acceptor" evidence="4">
    <location>
        <position position="296"/>
    </location>
</feature>
<comment type="caution">
    <text evidence="6">The sequence shown here is derived from an EMBL/GenBank/DDBJ whole genome shotgun (WGS) entry which is preliminary data.</text>
</comment>
<evidence type="ECO:0000256" key="3">
    <source>
        <dbReference type="ARBA" id="ARBA00023315"/>
    </source>
</evidence>
<dbReference type="InterPro" id="IPR023213">
    <property type="entry name" value="CAT-like_dom_sf"/>
</dbReference>
<dbReference type="GO" id="GO:0008458">
    <property type="term" value="F:carnitine O-octanoyltransferase activity"/>
    <property type="evidence" value="ECO:0007669"/>
    <property type="project" value="TreeGrafter"/>
</dbReference>